<proteinExistence type="inferred from homology"/>
<dbReference type="PANTHER" id="PTHR13225">
    <property type="entry name" value="MISEXPRESSION SUPPRESSOR OF RAS 6"/>
    <property type="match status" value="1"/>
</dbReference>
<protein>
    <submittedName>
        <fullName evidence="2">Uncharacterized protein</fullName>
    </submittedName>
</protein>
<reference evidence="2" key="1">
    <citation type="submission" date="2022-03" db="EMBL/GenBank/DDBJ databases">
        <authorList>
            <person name="Martin C."/>
        </authorList>
    </citation>
    <scope>NUCLEOTIDE SEQUENCE</scope>
</reference>
<evidence type="ECO:0000256" key="1">
    <source>
        <dbReference type="ARBA" id="ARBA00007099"/>
    </source>
</evidence>
<comment type="similarity">
    <text evidence="1">Belongs to the UPF0489 family.</text>
</comment>
<gene>
    <name evidence="2" type="ORF">OFUS_LOCUS26725</name>
</gene>
<dbReference type="EMBL" id="CAIIXF020000255">
    <property type="protein sequence ID" value="CAH1803105.1"/>
    <property type="molecule type" value="Genomic_DNA"/>
</dbReference>
<dbReference type="OrthoDB" id="418142at2759"/>
<evidence type="ECO:0000313" key="2">
    <source>
        <dbReference type="EMBL" id="CAH1803105.1"/>
    </source>
</evidence>
<dbReference type="InterPro" id="IPR024131">
    <property type="entry name" value="UPF0489"/>
</dbReference>
<dbReference type="Proteomes" id="UP000749559">
    <property type="component" value="Unassembled WGS sequence"/>
</dbReference>
<sequence>MGAMGIAVRRCSLPRLLLASSIFCTLPCILLIITWTRVAKVSPMEDVDSILDNVRLQIAANEHNGKTLKVVVVEEHQEVLPYWFQAASNGVLKKERNVLVHIDGHPDFVLPQLVHGYPRFRLPTSDGELYRMIQKNDVFITSAAMSGLIDRVIWIIPSWASPVDRFNHKADLWFGIAGPDPSDNQHERFCMCYMETTSNPEPKLCLFNDPLAVSANYTGTPMSKDKCKIHSNRVQIEIIQEDNFKDELNMKEIVGENDTVILDIDEDYFGCERVVDSMLKASLQWKWVSAINTILRVAIHPRTLDDEKSVDDAFSVILDFIAQSHPSFVKAVEFFNKTIDVFNIRSSMGFDQTVTIQAIIKLLLQIDSNQIAILKDIGFCNLTTSSLCESGMCSTHFDEGLLGGKVGWPGRHN</sequence>
<comment type="caution">
    <text evidence="2">The sequence shown here is derived from an EMBL/GenBank/DDBJ whole genome shotgun (WGS) entry which is preliminary data.</text>
</comment>
<dbReference type="AlphaFoldDB" id="A0A8S4QFL2"/>
<accession>A0A8S4QFL2</accession>
<organism evidence="2 3">
    <name type="scientific">Owenia fusiformis</name>
    <name type="common">Polychaete worm</name>
    <dbReference type="NCBI Taxonomy" id="6347"/>
    <lineage>
        <taxon>Eukaryota</taxon>
        <taxon>Metazoa</taxon>
        <taxon>Spiralia</taxon>
        <taxon>Lophotrochozoa</taxon>
        <taxon>Annelida</taxon>
        <taxon>Polychaeta</taxon>
        <taxon>Sedentaria</taxon>
        <taxon>Canalipalpata</taxon>
        <taxon>Sabellida</taxon>
        <taxon>Oweniida</taxon>
        <taxon>Oweniidae</taxon>
        <taxon>Owenia</taxon>
    </lineage>
</organism>
<dbReference type="PANTHER" id="PTHR13225:SF3">
    <property type="entry name" value="UPF0489 PROTEIN C5ORF22"/>
    <property type="match status" value="1"/>
</dbReference>
<name>A0A8S4QFL2_OWEFU</name>
<dbReference type="Pfam" id="PF12640">
    <property type="entry name" value="UPF0489"/>
    <property type="match status" value="1"/>
</dbReference>
<evidence type="ECO:0000313" key="3">
    <source>
        <dbReference type="Proteomes" id="UP000749559"/>
    </source>
</evidence>
<keyword evidence="3" id="KW-1185">Reference proteome</keyword>